<dbReference type="Proteomes" id="UP000269721">
    <property type="component" value="Unassembled WGS sequence"/>
</dbReference>
<reference evidence="3" key="1">
    <citation type="journal article" date="2018" name="Nat. Microbiol.">
        <title>Leveraging single-cell genomics to expand the fungal tree of life.</title>
        <authorList>
            <person name="Ahrendt S.R."/>
            <person name="Quandt C.A."/>
            <person name="Ciobanu D."/>
            <person name="Clum A."/>
            <person name="Salamov A."/>
            <person name="Andreopoulos B."/>
            <person name="Cheng J.F."/>
            <person name="Woyke T."/>
            <person name="Pelin A."/>
            <person name="Henrissat B."/>
            <person name="Reynolds N.K."/>
            <person name="Benny G.L."/>
            <person name="Smith M.E."/>
            <person name="James T.Y."/>
            <person name="Grigoriev I.V."/>
        </authorList>
    </citation>
    <scope>NUCLEOTIDE SEQUENCE [LARGE SCALE GENOMIC DNA]</scope>
</reference>
<organism evidence="2 3">
    <name type="scientific">Blyttiomyces helicus</name>
    <dbReference type="NCBI Taxonomy" id="388810"/>
    <lineage>
        <taxon>Eukaryota</taxon>
        <taxon>Fungi</taxon>
        <taxon>Fungi incertae sedis</taxon>
        <taxon>Chytridiomycota</taxon>
        <taxon>Chytridiomycota incertae sedis</taxon>
        <taxon>Chytridiomycetes</taxon>
        <taxon>Chytridiomycetes incertae sedis</taxon>
        <taxon>Blyttiomyces</taxon>
    </lineage>
</organism>
<accession>A0A4P9W310</accession>
<feature type="region of interest" description="Disordered" evidence="1">
    <location>
        <begin position="1"/>
        <end position="26"/>
    </location>
</feature>
<dbReference type="AlphaFoldDB" id="A0A4P9W310"/>
<dbReference type="InterPro" id="IPR032675">
    <property type="entry name" value="LRR_dom_sf"/>
</dbReference>
<evidence type="ECO:0008006" key="4">
    <source>
        <dbReference type="Google" id="ProtNLM"/>
    </source>
</evidence>
<dbReference type="Gene3D" id="3.80.10.10">
    <property type="entry name" value="Ribonuclease Inhibitor"/>
    <property type="match status" value="1"/>
</dbReference>
<dbReference type="EMBL" id="KZ999517">
    <property type="protein sequence ID" value="RKO85000.1"/>
    <property type="molecule type" value="Genomic_DNA"/>
</dbReference>
<proteinExistence type="predicted"/>
<gene>
    <name evidence="2" type="ORF">BDK51DRAFT_37893</name>
</gene>
<protein>
    <recommendedName>
        <fullName evidence="4">F-box domain-containing protein</fullName>
    </recommendedName>
</protein>
<evidence type="ECO:0000313" key="3">
    <source>
        <dbReference type="Proteomes" id="UP000269721"/>
    </source>
</evidence>
<sequence length="466" mass="50985">MATLNSKVEGGFLSRGNERLRDPFPALGPPGDDIELPRSTFSCLPSSHACNAFSSPFLEGLILGGGGARGAGVRSAGLVCRHWEPVASERIWTHVVIRSSCALRKFTRYSVIRPSPTRAERPALVRILELKIEDWQPVHVQFARFVPRLVGLRALIVAPTRPTLTFNPNSEGLTESNEPLRVTTDVIVQFLVSCPNLVVLVTEAPAVTPKISDVGAEGRGDEDGFNRDAVRSGIGRLKCLRLSEDSDEYFGSPADGSFYKLLIQSDEAPPLELNVTGRSDCGIGSLSLGPPLPNLEVFKSWEGDIDFVIALLLGPPSQPSRLLRACPSIDQLQLYDYDFDCILATLQDHPLLTVLSLQTNSDMRVPSEPLQRFLHSHGQNLKILDISYEFSTTDSLLACIADTAPRLERLCLTEHPGMSFTRTKSIKLSDMAFIANLKIGCPNLRQVYHSSSGGRLTDLGCLNDIL</sequence>
<evidence type="ECO:0000313" key="2">
    <source>
        <dbReference type="EMBL" id="RKO85000.1"/>
    </source>
</evidence>
<dbReference type="SUPFAM" id="SSF52047">
    <property type="entry name" value="RNI-like"/>
    <property type="match status" value="1"/>
</dbReference>
<keyword evidence="3" id="KW-1185">Reference proteome</keyword>
<name>A0A4P9W310_9FUNG</name>
<dbReference type="OrthoDB" id="10257471at2759"/>
<evidence type="ECO:0000256" key="1">
    <source>
        <dbReference type="SAM" id="MobiDB-lite"/>
    </source>
</evidence>